<feature type="region of interest" description="Disordered" evidence="1">
    <location>
        <begin position="105"/>
        <end position="145"/>
    </location>
</feature>
<dbReference type="Proteomes" id="UP001224926">
    <property type="component" value="Chromosome"/>
</dbReference>
<accession>A0AAF0T5C8</accession>
<dbReference type="EMBL" id="CP101873">
    <property type="protein sequence ID" value="WMT07234.1"/>
    <property type="molecule type" value="Genomic_DNA"/>
</dbReference>
<dbReference type="RefSeq" id="WP_049966521.1">
    <property type="nucleotide sequence ID" value="NZ_CP101873.1"/>
</dbReference>
<feature type="compositionally biased region" description="Acidic residues" evidence="1">
    <location>
        <begin position="119"/>
        <end position="145"/>
    </location>
</feature>
<proteinExistence type="predicted"/>
<protein>
    <submittedName>
        <fullName evidence="2">Uncharacterized protein</fullName>
    </submittedName>
</protein>
<gene>
    <name evidence="2" type="ORF">NP511_17825</name>
</gene>
<evidence type="ECO:0000313" key="3">
    <source>
        <dbReference type="Proteomes" id="UP001224926"/>
    </source>
</evidence>
<organism evidence="2 3">
    <name type="scientific">Natrinema thermotolerans</name>
    <dbReference type="NCBI Taxonomy" id="121872"/>
    <lineage>
        <taxon>Archaea</taxon>
        <taxon>Methanobacteriati</taxon>
        <taxon>Methanobacteriota</taxon>
        <taxon>Stenosarchaea group</taxon>
        <taxon>Halobacteria</taxon>
        <taxon>Halobacteriales</taxon>
        <taxon>Natrialbaceae</taxon>
        <taxon>Natrinema</taxon>
    </lineage>
</organism>
<evidence type="ECO:0000256" key="1">
    <source>
        <dbReference type="SAM" id="MobiDB-lite"/>
    </source>
</evidence>
<dbReference type="GeneID" id="39864322"/>
<name>A0AAF0T5C8_9EURY</name>
<sequence length="166" mass="18910">MADDIECRERDDDLYCEVDGNEVHVSDLTKAQCQRTDSGEWLQGYDRVQDWSRVSSPETKRILKEALRNDVDLVKSMSQQDDPPIQPETAKAIQESYQPSVAGACRYGRDRAATQPDSYETEPVDETDTQTTESQEDFTESQEDITVEEAREAFEVEQTSLEDFGL</sequence>
<dbReference type="AlphaFoldDB" id="A0AAF0T5C8"/>
<reference evidence="2 3" key="1">
    <citation type="submission" date="2022-07" db="EMBL/GenBank/DDBJ databases">
        <title>Two temperate virus in Haloterrigena jeotgali A29.</title>
        <authorList>
            <person name="Deng X."/>
        </authorList>
    </citation>
    <scope>NUCLEOTIDE SEQUENCE [LARGE SCALE GENOMIC DNA]</scope>
    <source>
        <strain evidence="2 3">A29</strain>
    </source>
</reference>
<keyword evidence="3" id="KW-1185">Reference proteome</keyword>
<dbReference type="GeneID" id="84215840"/>
<evidence type="ECO:0000313" key="2">
    <source>
        <dbReference type="EMBL" id="WMT07234.1"/>
    </source>
</evidence>